<feature type="domain" description="EF-hand" evidence="3">
    <location>
        <begin position="191"/>
        <end position="226"/>
    </location>
</feature>
<dbReference type="Gene3D" id="1.10.238.10">
    <property type="entry name" value="EF-hand"/>
    <property type="match status" value="1"/>
</dbReference>
<dbReference type="Proteomes" id="UP000186817">
    <property type="component" value="Unassembled WGS sequence"/>
</dbReference>
<dbReference type="PROSITE" id="PS00018">
    <property type="entry name" value="EF_HAND_1"/>
    <property type="match status" value="1"/>
</dbReference>
<reference evidence="4 5" key="1">
    <citation type="submission" date="2016-02" db="EMBL/GenBank/DDBJ databases">
        <title>Genome analysis of coral dinoflagellate symbionts highlights evolutionary adaptations to a symbiotic lifestyle.</title>
        <authorList>
            <person name="Aranda M."/>
            <person name="Li Y."/>
            <person name="Liew Y.J."/>
            <person name="Baumgarten S."/>
            <person name="Simakov O."/>
            <person name="Wilson M."/>
            <person name="Piel J."/>
            <person name="Ashoor H."/>
            <person name="Bougouffa S."/>
            <person name="Bajic V.B."/>
            <person name="Ryu T."/>
            <person name="Ravasi T."/>
            <person name="Bayer T."/>
            <person name="Micklem G."/>
            <person name="Kim H."/>
            <person name="Bhak J."/>
            <person name="Lajeunesse T.C."/>
            <person name="Voolstra C.R."/>
        </authorList>
    </citation>
    <scope>NUCLEOTIDE SEQUENCE [LARGE SCALE GENOMIC DNA]</scope>
    <source>
        <strain evidence="4 5">CCMP2467</strain>
    </source>
</reference>
<dbReference type="InterPro" id="IPR002048">
    <property type="entry name" value="EF_hand_dom"/>
</dbReference>
<feature type="coiled-coil region" evidence="2">
    <location>
        <begin position="124"/>
        <end position="158"/>
    </location>
</feature>
<evidence type="ECO:0000313" key="5">
    <source>
        <dbReference type="Proteomes" id="UP000186817"/>
    </source>
</evidence>
<dbReference type="InterPro" id="IPR018247">
    <property type="entry name" value="EF_Hand_1_Ca_BS"/>
</dbReference>
<dbReference type="GO" id="GO:0005509">
    <property type="term" value="F:calcium ion binding"/>
    <property type="evidence" value="ECO:0007669"/>
    <property type="project" value="InterPro"/>
</dbReference>
<dbReference type="SMART" id="SM00054">
    <property type="entry name" value="EFh"/>
    <property type="match status" value="2"/>
</dbReference>
<gene>
    <name evidence="4" type="ORF">AK812_SmicGene40742</name>
</gene>
<dbReference type="AlphaFoldDB" id="A0A1Q9C818"/>
<keyword evidence="2" id="KW-0175">Coiled coil</keyword>
<evidence type="ECO:0000256" key="2">
    <source>
        <dbReference type="SAM" id="Coils"/>
    </source>
</evidence>
<dbReference type="Pfam" id="PF13499">
    <property type="entry name" value="EF-hand_7"/>
    <property type="match status" value="1"/>
</dbReference>
<dbReference type="OrthoDB" id="420060at2759"/>
<accession>A0A1Q9C818</accession>
<name>A0A1Q9C818_SYMMI</name>
<evidence type="ECO:0000259" key="3">
    <source>
        <dbReference type="PROSITE" id="PS50222"/>
    </source>
</evidence>
<proteinExistence type="predicted"/>
<dbReference type="InterPro" id="IPR011992">
    <property type="entry name" value="EF-hand-dom_pair"/>
</dbReference>
<dbReference type="CDD" id="cd00051">
    <property type="entry name" value="EFh"/>
    <property type="match status" value="1"/>
</dbReference>
<evidence type="ECO:0000313" key="4">
    <source>
        <dbReference type="EMBL" id="OLP79017.1"/>
    </source>
</evidence>
<organism evidence="4 5">
    <name type="scientific">Symbiodinium microadriaticum</name>
    <name type="common">Dinoflagellate</name>
    <name type="synonym">Zooxanthella microadriatica</name>
    <dbReference type="NCBI Taxonomy" id="2951"/>
    <lineage>
        <taxon>Eukaryota</taxon>
        <taxon>Sar</taxon>
        <taxon>Alveolata</taxon>
        <taxon>Dinophyceae</taxon>
        <taxon>Suessiales</taxon>
        <taxon>Symbiodiniaceae</taxon>
        <taxon>Symbiodinium</taxon>
    </lineage>
</organism>
<evidence type="ECO:0000256" key="1">
    <source>
        <dbReference type="ARBA" id="ARBA00022837"/>
    </source>
</evidence>
<dbReference type="PROSITE" id="PS50222">
    <property type="entry name" value="EF_HAND_2"/>
    <property type="match status" value="1"/>
</dbReference>
<comment type="caution">
    <text evidence="4">The sequence shown here is derived from an EMBL/GenBank/DDBJ whole genome shotgun (WGS) entry which is preliminary data.</text>
</comment>
<protein>
    <recommendedName>
        <fullName evidence="3">EF-hand domain-containing protein</fullName>
    </recommendedName>
</protein>
<dbReference type="EMBL" id="LSRX01001534">
    <property type="protein sequence ID" value="OLP79017.1"/>
    <property type="molecule type" value="Genomic_DNA"/>
</dbReference>
<dbReference type="SUPFAM" id="SSF47473">
    <property type="entry name" value="EF-hand"/>
    <property type="match status" value="1"/>
</dbReference>
<sequence length="267" mass="29838">MSCGPGSAAGTVLAAGLHQVACGRAAAGKRLKPGPWLPKWHLRHAEPSAPGSGYVGSEDATELQLLTERCFEKRYIEEYVNPVLQEMVMSLLKECPRDPERFMLRWLLEQETFDRCGINSLEDAAREQEEINALRQQVAELKRQRAQMKARLANVVAEERKKRGLPTPPTLDTKTVKKIKNCILRAAYAGWSGVDLALLFRRLDKDRSGELDIDEVKAALRRVLRIPPSVVPDYQIQSFCAIMDTDFSGAVDIEELVGFIQGEGYDA</sequence>
<keyword evidence="1" id="KW-0106">Calcium</keyword>
<keyword evidence="5" id="KW-1185">Reference proteome</keyword>